<comment type="caution">
    <text evidence="3">The sequence shown here is derived from an EMBL/GenBank/DDBJ whole genome shotgun (WGS) entry which is preliminary data.</text>
</comment>
<reference evidence="3" key="1">
    <citation type="submission" date="2021-07" db="EMBL/GenBank/DDBJ databases">
        <authorList>
            <person name="Durling M."/>
        </authorList>
    </citation>
    <scope>NUCLEOTIDE SEQUENCE</scope>
</reference>
<name>A0A9N9LQ78_9HELO</name>
<evidence type="ECO:0000313" key="4">
    <source>
        <dbReference type="Proteomes" id="UP000701801"/>
    </source>
</evidence>
<feature type="chain" id="PRO_5040347434" description="DUF1996 domain-containing protein" evidence="1">
    <location>
        <begin position="17"/>
        <end position="311"/>
    </location>
</feature>
<dbReference type="PANTHER" id="PTHR43662">
    <property type="match status" value="1"/>
</dbReference>
<accession>A0A9N9LQ78</accession>
<evidence type="ECO:0000256" key="1">
    <source>
        <dbReference type="SAM" id="SignalP"/>
    </source>
</evidence>
<keyword evidence="4" id="KW-1185">Reference proteome</keyword>
<dbReference type="Proteomes" id="UP000701801">
    <property type="component" value="Unassembled WGS sequence"/>
</dbReference>
<sequence length="311" mass="33776">MQAITLLLAAGTAVKAYTIVEADLFMVKNIDPVVIPGQYKSHLHSFFGGDAVTINTKTSKELQAGCTSAHNPNDFSSYWVPTLFALDGDKRTNVPFSRFSAYYVSIENAEIAIPQDYKAVVGNSKATSQADVEPLAGIEWFCEGDAGETKDKAAFPSKTCSTHLQTLLLFHDCVNPATLESAYSGRHNGVDGNRCPANMKRMPQLRFSIRYDLRKTLSNGWSGPPPLELACGPSYCTHGDFINGWLPEAAENMLTANSKRDFQEVVGPKGGDAGKAVCKGKDADPSNGTSDYATSLKMMAKRALGRYDRRV</sequence>
<evidence type="ECO:0000259" key="2">
    <source>
        <dbReference type="Pfam" id="PF09362"/>
    </source>
</evidence>
<dbReference type="OrthoDB" id="74764at2759"/>
<dbReference type="EMBL" id="CAJVRM010000207">
    <property type="protein sequence ID" value="CAG8977200.1"/>
    <property type="molecule type" value="Genomic_DNA"/>
</dbReference>
<proteinExistence type="predicted"/>
<protein>
    <recommendedName>
        <fullName evidence="2">DUF1996 domain-containing protein</fullName>
    </recommendedName>
</protein>
<dbReference type="InterPro" id="IPR018535">
    <property type="entry name" value="DUF1996"/>
</dbReference>
<feature type="signal peptide" evidence="1">
    <location>
        <begin position="1"/>
        <end position="16"/>
    </location>
</feature>
<keyword evidence="1" id="KW-0732">Signal</keyword>
<feature type="domain" description="DUF1996" evidence="2">
    <location>
        <begin position="31"/>
        <end position="245"/>
    </location>
</feature>
<dbReference type="Pfam" id="PF09362">
    <property type="entry name" value="DUF1996"/>
    <property type="match status" value="1"/>
</dbReference>
<organism evidence="3 4">
    <name type="scientific">Hymenoscyphus albidus</name>
    <dbReference type="NCBI Taxonomy" id="595503"/>
    <lineage>
        <taxon>Eukaryota</taxon>
        <taxon>Fungi</taxon>
        <taxon>Dikarya</taxon>
        <taxon>Ascomycota</taxon>
        <taxon>Pezizomycotina</taxon>
        <taxon>Leotiomycetes</taxon>
        <taxon>Helotiales</taxon>
        <taxon>Helotiaceae</taxon>
        <taxon>Hymenoscyphus</taxon>
    </lineage>
</organism>
<dbReference type="AlphaFoldDB" id="A0A9N9LQ78"/>
<gene>
    <name evidence="3" type="ORF">HYALB_00006737</name>
</gene>
<dbReference type="PANTHER" id="PTHR43662:SF12">
    <property type="entry name" value="DUF1996 DOMAIN-CONTAINING PROTEIN-RELATED"/>
    <property type="match status" value="1"/>
</dbReference>
<evidence type="ECO:0000313" key="3">
    <source>
        <dbReference type="EMBL" id="CAG8977200.1"/>
    </source>
</evidence>